<dbReference type="PANTHER" id="PTHR32024:SF2">
    <property type="entry name" value="TRK SYSTEM POTASSIUM UPTAKE PROTEIN TRKG-RELATED"/>
    <property type="match status" value="1"/>
</dbReference>
<organism evidence="10 11">
    <name type="scientific">Shimia abyssi</name>
    <dbReference type="NCBI Taxonomy" id="1662395"/>
    <lineage>
        <taxon>Bacteria</taxon>
        <taxon>Pseudomonadati</taxon>
        <taxon>Pseudomonadota</taxon>
        <taxon>Alphaproteobacteria</taxon>
        <taxon>Rhodobacterales</taxon>
        <taxon>Roseobacteraceae</taxon>
    </lineage>
</organism>
<dbReference type="Proteomes" id="UP000240418">
    <property type="component" value="Unassembled WGS sequence"/>
</dbReference>
<keyword evidence="5 9" id="KW-0812">Transmembrane</keyword>
<evidence type="ECO:0000313" key="11">
    <source>
        <dbReference type="Proteomes" id="UP000240418"/>
    </source>
</evidence>
<keyword evidence="4" id="KW-1003">Cell membrane</keyword>
<dbReference type="PANTHER" id="PTHR32024">
    <property type="entry name" value="TRK SYSTEM POTASSIUM UPTAKE PROTEIN TRKG-RELATED"/>
    <property type="match status" value="1"/>
</dbReference>
<dbReference type="AlphaFoldDB" id="A0A2P8F6J2"/>
<comment type="caution">
    <text evidence="10">The sequence shown here is derived from an EMBL/GenBank/DDBJ whole genome shotgun (WGS) entry which is preliminary data.</text>
</comment>
<keyword evidence="6 9" id="KW-1133">Transmembrane helix</keyword>
<comment type="similarity">
    <text evidence="2">Belongs to the TrkH potassium transport family.</text>
</comment>
<keyword evidence="7" id="KW-0406">Ion transport</keyword>
<evidence type="ECO:0000313" key="10">
    <source>
        <dbReference type="EMBL" id="PSL17336.1"/>
    </source>
</evidence>
<feature type="transmembrane region" description="Helical" evidence="9">
    <location>
        <begin position="245"/>
        <end position="264"/>
    </location>
</feature>
<dbReference type="Pfam" id="PF02386">
    <property type="entry name" value="TrkH"/>
    <property type="match status" value="1"/>
</dbReference>
<evidence type="ECO:0000256" key="3">
    <source>
        <dbReference type="ARBA" id="ARBA00022448"/>
    </source>
</evidence>
<dbReference type="GO" id="GO:0008324">
    <property type="term" value="F:monoatomic cation transmembrane transporter activity"/>
    <property type="evidence" value="ECO:0007669"/>
    <property type="project" value="InterPro"/>
</dbReference>
<protein>
    <submittedName>
        <fullName evidence="10">Trk system potassium uptake protein TrkH</fullName>
    </submittedName>
</protein>
<feature type="transmembrane region" description="Helical" evidence="9">
    <location>
        <begin position="12"/>
        <end position="29"/>
    </location>
</feature>
<keyword evidence="8 9" id="KW-0472">Membrane</keyword>
<feature type="transmembrane region" description="Helical" evidence="9">
    <location>
        <begin position="41"/>
        <end position="61"/>
    </location>
</feature>
<feature type="transmembrane region" description="Helical" evidence="9">
    <location>
        <begin position="356"/>
        <end position="377"/>
    </location>
</feature>
<comment type="subcellular location">
    <subcellularLocation>
        <location evidence="1">Cell membrane</location>
        <topology evidence="1">Multi-pass membrane protein</topology>
    </subcellularLocation>
</comment>
<evidence type="ECO:0000256" key="2">
    <source>
        <dbReference type="ARBA" id="ARBA00009137"/>
    </source>
</evidence>
<keyword evidence="3" id="KW-0813">Transport</keyword>
<evidence type="ECO:0000256" key="8">
    <source>
        <dbReference type="ARBA" id="ARBA00023136"/>
    </source>
</evidence>
<gene>
    <name evidence="10" type="ORF">CLV88_11811</name>
</gene>
<feature type="transmembrane region" description="Helical" evidence="9">
    <location>
        <begin position="135"/>
        <end position="155"/>
    </location>
</feature>
<feature type="transmembrane region" description="Helical" evidence="9">
    <location>
        <begin position="480"/>
        <end position="501"/>
    </location>
</feature>
<dbReference type="InterPro" id="IPR003445">
    <property type="entry name" value="Cat_transpt"/>
</dbReference>
<feature type="transmembrane region" description="Helical" evidence="9">
    <location>
        <begin position="73"/>
        <end position="92"/>
    </location>
</feature>
<keyword evidence="11" id="KW-1185">Reference proteome</keyword>
<feature type="transmembrane region" description="Helical" evidence="9">
    <location>
        <begin position="314"/>
        <end position="336"/>
    </location>
</feature>
<feature type="transmembrane region" description="Helical" evidence="9">
    <location>
        <begin position="190"/>
        <end position="213"/>
    </location>
</feature>
<evidence type="ECO:0000256" key="4">
    <source>
        <dbReference type="ARBA" id="ARBA00022475"/>
    </source>
</evidence>
<proteinExistence type="inferred from homology"/>
<evidence type="ECO:0000256" key="9">
    <source>
        <dbReference type="SAM" id="Phobius"/>
    </source>
</evidence>
<evidence type="ECO:0000256" key="5">
    <source>
        <dbReference type="ARBA" id="ARBA00022692"/>
    </source>
</evidence>
<feature type="transmembrane region" description="Helical" evidence="9">
    <location>
        <begin position="416"/>
        <end position="439"/>
    </location>
</feature>
<name>A0A2P8F6J2_9RHOB</name>
<dbReference type="EMBL" id="PYGJ01000018">
    <property type="protein sequence ID" value="PSL17336.1"/>
    <property type="molecule type" value="Genomic_DNA"/>
</dbReference>
<evidence type="ECO:0000256" key="7">
    <source>
        <dbReference type="ARBA" id="ARBA00023065"/>
    </source>
</evidence>
<sequence>MVLSHLSRFPLFLHLVAISGVLMFLPAILAVLQDDHFEARMFFYSAIFVIFVSTLIAMAISGTVRAPRTIDHLLTLFCAFAILPLVLALPFYEAIQTTSYLNAYFEMVSSLTTTGATLFEQTDRLPPALHLWRGIVGWMGGLMMWIAASAVFAPLSLGGFEVTTRAEPGKVDGNRGLMQRASPMKRWTRGAIVLVPIYAGLTLAIWVMLMILGDQPLSGLMHAMSTMSTSGISPVGGLENGGAGLAGEGVIFLFMLFALSRLTFSADTGAVRRDSLLQDPEFRMGLTLVLLVTAGLFLRHWVGAFDVNETRDPLAALRAAWGALFTVLSFLTTTGFQSSEWDVARDWSGLNSPGLILMGLALVGGGVATTAGGVKLLRVYALYLQGLGEMERLVHPSVVIGSRGAGSRRIRRRGAVLAWVFFMLFAISLAAVTTALAALGSDFEQALVLAIAALTTTGPLTQVAADAPIDLLSLANAEKVVLGLAMVLGRLETLAIIALMAPDLWHK</sequence>
<accession>A0A2P8F6J2</accession>
<dbReference type="GO" id="GO:0030001">
    <property type="term" value="P:metal ion transport"/>
    <property type="evidence" value="ECO:0007669"/>
    <property type="project" value="UniProtKB-ARBA"/>
</dbReference>
<feature type="transmembrane region" description="Helical" evidence="9">
    <location>
        <begin position="284"/>
        <end position="302"/>
    </location>
</feature>
<dbReference type="RefSeq" id="WP_207797109.1">
    <property type="nucleotide sequence ID" value="NZ_PYGJ01000018.1"/>
</dbReference>
<reference evidence="10 11" key="1">
    <citation type="submission" date="2018-03" db="EMBL/GenBank/DDBJ databases">
        <title>Genomic Encyclopedia of Archaeal and Bacterial Type Strains, Phase II (KMG-II): from individual species to whole genera.</title>
        <authorList>
            <person name="Goeker M."/>
        </authorList>
    </citation>
    <scope>NUCLEOTIDE SEQUENCE [LARGE SCALE GENOMIC DNA]</scope>
    <source>
        <strain evidence="10 11">DSM 100673</strain>
    </source>
</reference>
<evidence type="ECO:0000256" key="6">
    <source>
        <dbReference type="ARBA" id="ARBA00022989"/>
    </source>
</evidence>
<dbReference type="GO" id="GO:0005886">
    <property type="term" value="C:plasma membrane"/>
    <property type="evidence" value="ECO:0007669"/>
    <property type="project" value="UniProtKB-SubCell"/>
</dbReference>
<evidence type="ECO:0000256" key="1">
    <source>
        <dbReference type="ARBA" id="ARBA00004651"/>
    </source>
</evidence>